<organism evidence="3 4">
    <name type="scientific">Flaviaesturariibacter flavus</name>
    <dbReference type="NCBI Taxonomy" id="2502780"/>
    <lineage>
        <taxon>Bacteria</taxon>
        <taxon>Pseudomonadati</taxon>
        <taxon>Bacteroidota</taxon>
        <taxon>Chitinophagia</taxon>
        <taxon>Chitinophagales</taxon>
        <taxon>Chitinophagaceae</taxon>
        <taxon>Flaviaestuariibacter</taxon>
    </lineage>
</organism>
<keyword evidence="1" id="KW-0732">Signal</keyword>
<feature type="signal peptide" evidence="1">
    <location>
        <begin position="1"/>
        <end position="24"/>
    </location>
</feature>
<reference evidence="3 4" key="1">
    <citation type="submission" date="2019-03" db="EMBL/GenBank/DDBJ databases">
        <authorList>
            <person name="Kim M.K.M."/>
        </authorList>
    </citation>
    <scope>NUCLEOTIDE SEQUENCE [LARGE SCALE GENOMIC DNA]</scope>
    <source>
        <strain evidence="3 4">17J68-12</strain>
    </source>
</reference>
<evidence type="ECO:0000259" key="2">
    <source>
        <dbReference type="Pfam" id="PF13590"/>
    </source>
</evidence>
<dbReference type="AlphaFoldDB" id="A0A4R1BMM1"/>
<keyword evidence="4" id="KW-1185">Reference proteome</keyword>
<feature type="domain" description="DUF4136" evidence="2">
    <location>
        <begin position="27"/>
        <end position="190"/>
    </location>
</feature>
<dbReference type="Proteomes" id="UP000295334">
    <property type="component" value="Unassembled WGS sequence"/>
</dbReference>
<dbReference type="Gene3D" id="3.30.160.670">
    <property type="match status" value="1"/>
</dbReference>
<protein>
    <submittedName>
        <fullName evidence="3">DUF4136 domain-containing protein</fullName>
    </submittedName>
</protein>
<dbReference type="PROSITE" id="PS51257">
    <property type="entry name" value="PROKAR_LIPOPROTEIN"/>
    <property type="match status" value="1"/>
</dbReference>
<accession>A0A4R1BMM1</accession>
<dbReference type="RefSeq" id="WP_131446937.1">
    <property type="nucleotide sequence ID" value="NZ_SJZI01000004.1"/>
</dbReference>
<dbReference type="EMBL" id="SJZI01000004">
    <property type="protein sequence ID" value="TCJ18596.1"/>
    <property type="molecule type" value="Genomic_DNA"/>
</dbReference>
<evidence type="ECO:0000256" key="1">
    <source>
        <dbReference type="SAM" id="SignalP"/>
    </source>
</evidence>
<feature type="chain" id="PRO_5020233623" evidence="1">
    <location>
        <begin position="25"/>
        <end position="195"/>
    </location>
</feature>
<comment type="caution">
    <text evidence="3">The sequence shown here is derived from an EMBL/GenBank/DDBJ whole genome shotgun (WGS) entry which is preliminary data.</text>
</comment>
<dbReference type="Pfam" id="PF13590">
    <property type="entry name" value="DUF4136"/>
    <property type="match status" value="1"/>
</dbReference>
<dbReference type="InterPro" id="IPR025411">
    <property type="entry name" value="DUF4136"/>
</dbReference>
<proteinExistence type="predicted"/>
<name>A0A4R1BMM1_9BACT</name>
<sequence>MKYAGTLGMLILPAFFLASCGSVAHVEKDPAVDLDRYHSFAWVDTRASQNDTVKTPVSDLTERNIIAAVNEELKKQGLTESKARPDVLLTYDVLVEKTIRQQDNPVYSQSFTRWYYNPYTRRYVPVYYPSQFMGYDREQFDVREGTVTVRMIDAKTDKTVWEGWTTRDVNARNLTSKEVQSAVRSIFRKFDVASR</sequence>
<dbReference type="OrthoDB" id="118896at2"/>
<gene>
    <name evidence="3" type="ORF">EPD60_03595</name>
</gene>
<evidence type="ECO:0000313" key="3">
    <source>
        <dbReference type="EMBL" id="TCJ18596.1"/>
    </source>
</evidence>
<evidence type="ECO:0000313" key="4">
    <source>
        <dbReference type="Proteomes" id="UP000295334"/>
    </source>
</evidence>